<keyword evidence="2" id="KW-1185">Reference proteome</keyword>
<protein>
    <submittedName>
        <fullName evidence="1">Uncharacterized protein</fullName>
    </submittedName>
</protein>
<evidence type="ECO:0000313" key="1">
    <source>
        <dbReference type="EMBL" id="KAG5522779.1"/>
    </source>
</evidence>
<dbReference type="Proteomes" id="UP000823749">
    <property type="component" value="Chromosome 12"/>
</dbReference>
<comment type="caution">
    <text evidence="1">The sequence shown here is derived from an EMBL/GenBank/DDBJ whole genome shotgun (WGS) entry which is preliminary data.</text>
</comment>
<proteinExistence type="predicted"/>
<evidence type="ECO:0000313" key="2">
    <source>
        <dbReference type="Proteomes" id="UP000823749"/>
    </source>
</evidence>
<name>A0AAV6I6M7_9ERIC</name>
<reference evidence="1" key="1">
    <citation type="submission" date="2020-08" db="EMBL/GenBank/DDBJ databases">
        <title>Plant Genome Project.</title>
        <authorList>
            <person name="Zhang R.-G."/>
        </authorList>
    </citation>
    <scope>NUCLEOTIDE SEQUENCE</scope>
    <source>
        <strain evidence="1">WSP0</strain>
        <tissue evidence="1">Leaf</tissue>
    </source>
</reference>
<accession>A0AAV6I6M7</accession>
<dbReference type="EMBL" id="JACTNZ010000012">
    <property type="protein sequence ID" value="KAG5522779.1"/>
    <property type="molecule type" value="Genomic_DNA"/>
</dbReference>
<dbReference type="AlphaFoldDB" id="A0AAV6I6M7"/>
<gene>
    <name evidence="1" type="ORF">RHGRI_034805</name>
</gene>
<sequence length="68" mass="7711">MYQGRNPLTLSPKWGRFRDPLPPVRDQTFGSLVELLLSVQSWASAADLVHWIVASKEGFLFCTGDYLK</sequence>
<organism evidence="1 2">
    <name type="scientific">Rhododendron griersonianum</name>
    <dbReference type="NCBI Taxonomy" id="479676"/>
    <lineage>
        <taxon>Eukaryota</taxon>
        <taxon>Viridiplantae</taxon>
        <taxon>Streptophyta</taxon>
        <taxon>Embryophyta</taxon>
        <taxon>Tracheophyta</taxon>
        <taxon>Spermatophyta</taxon>
        <taxon>Magnoliopsida</taxon>
        <taxon>eudicotyledons</taxon>
        <taxon>Gunneridae</taxon>
        <taxon>Pentapetalae</taxon>
        <taxon>asterids</taxon>
        <taxon>Ericales</taxon>
        <taxon>Ericaceae</taxon>
        <taxon>Ericoideae</taxon>
        <taxon>Rhodoreae</taxon>
        <taxon>Rhododendron</taxon>
    </lineage>
</organism>